<dbReference type="SUPFAM" id="SSF81383">
    <property type="entry name" value="F-box domain"/>
    <property type="match status" value="1"/>
</dbReference>
<gene>
    <name evidence="2" type="ordered locus">MTR_8g064790</name>
</gene>
<dbReference type="AlphaFoldDB" id="A0A072TR82"/>
<name>A0A072TR82_MEDTR</name>
<sequence>MTPTSEKNKVTCSYIHDDIALSILSKLPIKSLKRFTCVSKSWSLLFQNPNFINLFRNNLVSKSHDDDDDDVCFLFVSYAFVSMFYLISGERFQNVVNLDLPPPFENPFRRPFHIFCSAINGIVCVYSSWDHSEVALWNPVTGEVKVIPPGLVEHLPNIHVFGTLCLHGFGYDHVRDDYKKSNSVSGVYLNGVCHWLGVSDDGKTSVVSYNLANDVFFTTPIVRHHRSYSISRLVVLNGFLSMITDYYITKSYTISILGEIGVKESWIKLFDIGPSSYVNHVIAAGKNGNIFINKKNGKIACFDLTTEVIEEIDFKGASRVCQIVLYKKNLGPIGGINS</sequence>
<dbReference type="InterPro" id="IPR036047">
    <property type="entry name" value="F-box-like_dom_sf"/>
</dbReference>
<dbReference type="EMBL" id="CM001224">
    <property type="protein sequence ID" value="KEH20024.1"/>
    <property type="molecule type" value="Genomic_DNA"/>
</dbReference>
<dbReference type="InterPro" id="IPR050796">
    <property type="entry name" value="SCF_F-box_component"/>
</dbReference>
<dbReference type="SUPFAM" id="SSF101898">
    <property type="entry name" value="NHL repeat"/>
    <property type="match status" value="1"/>
</dbReference>
<protein>
    <recommendedName>
        <fullName evidence="1">F-box domain-containing protein</fullName>
    </recommendedName>
</protein>
<evidence type="ECO:0000313" key="3">
    <source>
        <dbReference type="EnsemblPlants" id="KEH20024"/>
    </source>
</evidence>
<reference evidence="3" key="3">
    <citation type="submission" date="2015-04" db="UniProtKB">
        <authorList>
            <consortium name="EnsemblPlants"/>
        </authorList>
    </citation>
    <scope>IDENTIFICATION</scope>
    <source>
        <strain evidence="3">cv. Jemalong A17</strain>
    </source>
</reference>
<dbReference type="PANTHER" id="PTHR31672:SF13">
    <property type="entry name" value="F-BOX PROTEIN CPR30-LIKE"/>
    <property type="match status" value="1"/>
</dbReference>
<organism evidence="2 4">
    <name type="scientific">Medicago truncatula</name>
    <name type="common">Barrel medic</name>
    <name type="synonym">Medicago tribuloides</name>
    <dbReference type="NCBI Taxonomy" id="3880"/>
    <lineage>
        <taxon>Eukaryota</taxon>
        <taxon>Viridiplantae</taxon>
        <taxon>Streptophyta</taxon>
        <taxon>Embryophyta</taxon>
        <taxon>Tracheophyta</taxon>
        <taxon>Spermatophyta</taxon>
        <taxon>Magnoliopsida</taxon>
        <taxon>eudicotyledons</taxon>
        <taxon>Gunneridae</taxon>
        <taxon>Pentapetalae</taxon>
        <taxon>rosids</taxon>
        <taxon>fabids</taxon>
        <taxon>Fabales</taxon>
        <taxon>Fabaceae</taxon>
        <taxon>Papilionoideae</taxon>
        <taxon>50 kb inversion clade</taxon>
        <taxon>NPAAA clade</taxon>
        <taxon>Hologalegina</taxon>
        <taxon>IRL clade</taxon>
        <taxon>Trifolieae</taxon>
        <taxon>Medicago</taxon>
    </lineage>
</organism>
<dbReference type="Gene3D" id="1.20.1280.50">
    <property type="match status" value="1"/>
</dbReference>
<dbReference type="CDD" id="cd22157">
    <property type="entry name" value="F-box_AtFBW1-like"/>
    <property type="match status" value="1"/>
</dbReference>
<dbReference type="HOGENOM" id="CLU_027176_5_0_1"/>
<evidence type="ECO:0000313" key="2">
    <source>
        <dbReference type="EMBL" id="KEH20024.1"/>
    </source>
</evidence>
<keyword evidence="4" id="KW-1185">Reference proteome</keyword>
<proteinExistence type="predicted"/>
<reference evidence="2 4" key="1">
    <citation type="journal article" date="2011" name="Nature">
        <title>The Medicago genome provides insight into the evolution of rhizobial symbioses.</title>
        <authorList>
            <person name="Young N.D."/>
            <person name="Debelle F."/>
            <person name="Oldroyd G.E."/>
            <person name="Geurts R."/>
            <person name="Cannon S.B."/>
            <person name="Udvardi M.K."/>
            <person name="Benedito V.A."/>
            <person name="Mayer K.F."/>
            <person name="Gouzy J."/>
            <person name="Schoof H."/>
            <person name="Van de Peer Y."/>
            <person name="Proost S."/>
            <person name="Cook D.R."/>
            <person name="Meyers B.C."/>
            <person name="Spannagl M."/>
            <person name="Cheung F."/>
            <person name="De Mita S."/>
            <person name="Krishnakumar V."/>
            <person name="Gundlach H."/>
            <person name="Zhou S."/>
            <person name="Mudge J."/>
            <person name="Bharti A.K."/>
            <person name="Murray J.D."/>
            <person name="Naoumkina M.A."/>
            <person name="Rosen B."/>
            <person name="Silverstein K.A."/>
            <person name="Tang H."/>
            <person name="Rombauts S."/>
            <person name="Zhao P.X."/>
            <person name="Zhou P."/>
            <person name="Barbe V."/>
            <person name="Bardou P."/>
            <person name="Bechner M."/>
            <person name="Bellec A."/>
            <person name="Berger A."/>
            <person name="Berges H."/>
            <person name="Bidwell S."/>
            <person name="Bisseling T."/>
            <person name="Choisne N."/>
            <person name="Couloux A."/>
            <person name="Denny R."/>
            <person name="Deshpande S."/>
            <person name="Dai X."/>
            <person name="Doyle J.J."/>
            <person name="Dudez A.M."/>
            <person name="Farmer A.D."/>
            <person name="Fouteau S."/>
            <person name="Franken C."/>
            <person name="Gibelin C."/>
            <person name="Gish J."/>
            <person name="Goldstein S."/>
            <person name="Gonzalez A.J."/>
            <person name="Green P.J."/>
            <person name="Hallab A."/>
            <person name="Hartog M."/>
            <person name="Hua A."/>
            <person name="Humphray S.J."/>
            <person name="Jeong D.H."/>
            <person name="Jing Y."/>
            <person name="Jocker A."/>
            <person name="Kenton S.M."/>
            <person name="Kim D.J."/>
            <person name="Klee K."/>
            <person name="Lai H."/>
            <person name="Lang C."/>
            <person name="Lin S."/>
            <person name="Macmil S.L."/>
            <person name="Magdelenat G."/>
            <person name="Matthews L."/>
            <person name="McCorrison J."/>
            <person name="Monaghan E.L."/>
            <person name="Mun J.H."/>
            <person name="Najar F.Z."/>
            <person name="Nicholson C."/>
            <person name="Noirot C."/>
            <person name="O'Bleness M."/>
            <person name="Paule C.R."/>
            <person name="Poulain J."/>
            <person name="Prion F."/>
            <person name="Qin B."/>
            <person name="Qu C."/>
            <person name="Retzel E.F."/>
            <person name="Riddle C."/>
            <person name="Sallet E."/>
            <person name="Samain S."/>
            <person name="Samson N."/>
            <person name="Sanders I."/>
            <person name="Saurat O."/>
            <person name="Scarpelli C."/>
            <person name="Schiex T."/>
            <person name="Segurens B."/>
            <person name="Severin A.J."/>
            <person name="Sherrier D.J."/>
            <person name="Shi R."/>
            <person name="Sims S."/>
            <person name="Singer S.R."/>
            <person name="Sinharoy S."/>
            <person name="Sterck L."/>
            <person name="Viollet A."/>
            <person name="Wang B.B."/>
            <person name="Wang K."/>
            <person name="Wang M."/>
            <person name="Wang X."/>
            <person name="Warfsmann J."/>
            <person name="Weissenbach J."/>
            <person name="White D.D."/>
            <person name="White J.D."/>
            <person name="Wiley G.B."/>
            <person name="Wincker P."/>
            <person name="Xing Y."/>
            <person name="Yang L."/>
            <person name="Yao Z."/>
            <person name="Ying F."/>
            <person name="Zhai J."/>
            <person name="Zhou L."/>
            <person name="Zuber A."/>
            <person name="Denarie J."/>
            <person name="Dixon R.A."/>
            <person name="May G.D."/>
            <person name="Schwartz D.C."/>
            <person name="Rogers J."/>
            <person name="Quetier F."/>
            <person name="Town C.D."/>
            <person name="Roe B.A."/>
        </authorList>
    </citation>
    <scope>NUCLEOTIDE SEQUENCE [LARGE SCALE GENOMIC DNA]</scope>
    <source>
        <strain evidence="2">A17</strain>
        <strain evidence="3 4">cv. Jemalong A17</strain>
    </source>
</reference>
<feature type="domain" description="F-box" evidence="1">
    <location>
        <begin position="17"/>
        <end position="51"/>
    </location>
</feature>
<dbReference type="EnsemblPlants" id="KEH20024">
    <property type="protein sequence ID" value="KEH20024"/>
    <property type="gene ID" value="MTR_8g064790"/>
</dbReference>
<dbReference type="Pfam" id="PF00646">
    <property type="entry name" value="F-box"/>
    <property type="match status" value="1"/>
</dbReference>
<accession>A0A072TR82</accession>
<dbReference type="InterPro" id="IPR001810">
    <property type="entry name" value="F-box_dom"/>
</dbReference>
<dbReference type="PANTHER" id="PTHR31672">
    <property type="entry name" value="BNACNNG10540D PROTEIN"/>
    <property type="match status" value="1"/>
</dbReference>
<evidence type="ECO:0000259" key="1">
    <source>
        <dbReference type="Pfam" id="PF00646"/>
    </source>
</evidence>
<reference evidence="2 4" key="2">
    <citation type="journal article" date="2014" name="BMC Genomics">
        <title>An improved genome release (version Mt4.0) for the model legume Medicago truncatula.</title>
        <authorList>
            <person name="Tang H."/>
            <person name="Krishnakumar V."/>
            <person name="Bidwell S."/>
            <person name="Rosen B."/>
            <person name="Chan A."/>
            <person name="Zhou S."/>
            <person name="Gentzbittel L."/>
            <person name="Childs K.L."/>
            <person name="Yandell M."/>
            <person name="Gundlach H."/>
            <person name="Mayer K.F."/>
            <person name="Schwartz D.C."/>
            <person name="Town C.D."/>
        </authorList>
    </citation>
    <scope>GENOME REANNOTATION</scope>
    <source>
        <strain evidence="2">A17</strain>
        <strain evidence="3 4">cv. Jemalong A17</strain>
    </source>
</reference>
<dbReference type="Proteomes" id="UP000002051">
    <property type="component" value="Chromosome 8"/>
</dbReference>
<evidence type="ECO:0000313" key="4">
    <source>
        <dbReference type="Proteomes" id="UP000002051"/>
    </source>
</evidence>